<evidence type="ECO:0000256" key="1">
    <source>
        <dbReference type="SAM" id="MobiDB-lite"/>
    </source>
</evidence>
<dbReference type="Proteomes" id="UP000777482">
    <property type="component" value="Unassembled WGS sequence"/>
</dbReference>
<feature type="region of interest" description="Disordered" evidence="1">
    <location>
        <begin position="432"/>
        <end position="469"/>
    </location>
</feature>
<feature type="compositionally biased region" description="Basic residues" evidence="1">
    <location>
        <begin position="390"/>
        <end position="399"/>
    </location>
</feature>
<gene>
    <name evidence="2" type="ORF">C6P46_006047</name>
</gene>
<feature type="region of interest" description="Disordered" evidence="1">
    <location>
        <begin position="1"/>
        <end position="172"/>
    </location>
</feature>
<feature type="compositionally biased region" description="Low complexity" evidence="1">
    <location>
        <begin position="32"/>
        <end position="45"/>
    </location>
</feature>
<feature type="region of interest" description="Disordered" evidence="1">
    <location>
        <begin position="235"/>
        <end position="257"/>
    </location>
</feature>
<feature type="compositionally biased region" description="Polar residues" evidence="1">
    <location>
        <begin position="133"/>
        <end position="148"/>
    </location>
</feature>
<organism evidence="2 3">
    <name type="scientific">Rhodotorula mucilaginosa</name>
    <name type="common">Yeast</name>
    <name type="synonym">Rhodotorula rubra</name>
    <dbReference type="NCBI Taxonomy" id="5537"/>
    <lineage>
        <taxon>Eukaryota</taxon>
        <taxon>Fungi</taxon>
        <taxon>Dikarya</taxon>
        <taxon>Basidiomycota</taxon>
        <taxon>Pucciniomycotina</taxon>
        <taxon>Microbotryomycetes</taxon>
        <taxon>Sporidiobolales</taxon>
        <taxon>Sporidiobolaceae</taxon>
        <taxon>Rhodotorula</taxon>
    </lineage>
</organism>
<keyword evidence="3" id="KW-1185">Reference proteome</keyword>
<feature type="region of interest" description="Disordered" evidence="1">
    <location>
        <begin position="379"/>
        <end position="418"/>
    </location>
</feature>
<evidence type="ECO:0000313" key="2">
    <source>
        <dbReference type="EMBL" id="KAG0658088.1"/>
    </source>
</evidence>
<accession>A0A9P6VZC5</accession>
<dbReference type="EMBL" id="PUHQ01000071">
    <property type="protein sequence ID" value="KAG0658088.1"/>
    <property type="molecule type" value="Genomic_DNA"/>
</dbReference>
<evidence type="ECO:0000313" key="3">
    <source>
        <dbReference type="Proteomes" id="UP000777482"/>
    </source>
</evidence>
<comment type="caution">
    <text evidence="2">The sequence shown here is derived from an EMBL/GenBank/DDBJ whole genome shotgun (WGS) entry which is preliminary data.</text>
</comment>
<name>A0A9P6VZC5_RHOMI</name>
<feature type="compositionally biased region" description="Low complexity" evidence="1">
    <location>
        <begin position="81"/>
        <end position="91"/>
    </location>
</feature>
<proteinExistence type="predicted"/>
<feature type="region of interest" description="Disordered" evidence="1">
    <location>
        <begin position="192"/>
        <end position="223"/>
    </location>
</feature>
<sequence>MAAIATTNAAGRPKRKRQRRRRTNVASDDSDSSSSDSSSSSSSSDSDSEDEAPKAAPAAAVAASSSSSSGSSSDDSDDSSGAESDSSSGSDLSFLGEGIADGGRRRGRGRRRAAAAAAATSGTTTNGGDSVMNDGTMQHPSSTTTNTGPRRAPYPERSPSPASKLARLDPREFVPLGTGIFPLLENRIRAVDGGGGLLSKGSKAPKPDEAANEQETTATGGEGAQILEGLVAGDADAAQMKDAQQEQDAAGEATRKRQDRFGDWWRARLVSEFEGDLGKLAAEPGLTPSRLSLLLTSLTTLSSLHTSSTAPASSIWAHNPNASLDPLAGLPTPQGADALVDAAGAGEEWAATRVGGEGDVQVGEEGVVADEQRTAALAAAAAASSEGGKKSKKEKKQRKSLGAVGQEASPSTAAAPAATAAEVDGVAKLKESAEVAVASSPAKKEKKSKKKGRKSGLSEAGGDQMDLDA</sequence>
<feature type="compositionally biased region" description="Low complexity" evidence="1">
    <location>
        <begin position="235"/>
        <end position="252"/>
    </location>
</feature>
<reference evidence="2 3" key="1">
    <citation type="submission" date="2020-11" db="EMBL/GenBank/DDBJ databases">
        <title>Kefir isolates.</title>
        <authorList>
            <person name="Marcisauskas S."/>
            <person name="Kim Y."/>
            <person name="Blasche S."/>
        </authorList>
    </citation>
    <scope>NUCLEOTIDE SEQUENCE [LARGE SCALE GENOMIC DNA]</scope>
    <source>
        <strain evidence="2 3">KR</strain>
    </source>
</reference>
<dbReference type="AlphaFoldDB" id="A0A9P6VZC5"/>
<feature type="compositionally biased region" description="Low complexity" evidence="1">
    <location>
        <begin position="54"/>
        <end position="73"/>
    </location>
</feature>
<protein>
    <submittedName>
        <fullName evidence="2">Uncharacterized protein</fullName>
    </submittedName>
</protein>
<feature type="compositionally biased region" description="Basic residues" evidence="1">
    <location>
        <begin position="444"/>
        <end position="454"/>
    </location>
</feature>
<feature type="compositionally biased region" description="Low complexity" evidence="1">
    <location>
        <begin position="408"/>
        <end position="418"/>
    </location>
</feature>
<dbReference type="OrthoDB" id="2530495at2759"/>
<feature type="compositionally biased region" description="Basic residues" evidence="1">
    <location>
        <begin position="12"/>
        <end position="23"/>
    </location>
</feature>
<feature type="compositionally biased region" description="Low complexity" evidence="1">
    <location>
        <begin position="114"/>
        <end position="128"/>
    </location>
</feature>